<keyword evidence="8" id="KW-1185">Reference proteome</keyword>
<dbReference type="EMBL" id="KE504174">
    <property type="protein sequence ID" value="EPS97598.1"/>
    <property type="molecule type" value="Genomic_DNA"/>
</dbReference>
<dbReference type="GO" id="GO:0003906">
    <property type="term" value="F:DNA-(apurinic or apyrimidinic site) endonuclease activity"/>
    <property type="evidence" value="ECO:0007669"/>
    <property type="project" value="TreeGrafter"/>
</dbReference>
<evidence type="ECO:0000256" key="4">
    <source>
        <dbReference type="PIRSR" id="PIRSR604808-2"/>
    </source>
</evidence>
<evidence type="ECO:0000313" key="8">
    <source>
        <dbReference type="Proteomes" id="UP000015241"/>
    </source>
</evidence>
<dbReference type="InterPro" id="IPR004808">
    <property type="entry name" value="AP_endonuc_1"/>
</dbReference>
<sequence length="282" mass="30605">MSPERPRSGPHPLWIVVAGWCKATANNQSNSPPNSGIHTSQGPLLHPARDRIVPPAAAATQDGRVEHGGGATSSVTNATRAGRTPNSTNLNEEQTDNSRPQEDSGARRKGRKTKANIEVGLLNLNGRGNISADVSKWSAVNQLLREKQIGILAVQETHLSEEDVTSIHDLFGRRICMINSPDPVNPTATRGVAVILNRELVDTSAIKHTVIVPGRALLVSTKWHAGKSLTILNVYAPNATTENTTFWNTLERKLAAGQLRKPDVMMGDFNLVEEAHQEKHFV</sequence>
<feature type="binding site" evidence="4">
    <location>
        <position position="156"/>
    </location>
    <ligand>
        <name>Mg(2+)</name>
        <dbReference type="ChEBI" id="CHEBI:18420"/>
        <label>1</label>
    </ligand>
</feature>
<keyword evidence="4" id="KW-0464">Manganese</keyword>
<dbReference type="HOGENOM" id="CLU_987077_0_0_1"/>
<evidence type="ECO:0000256" key="2">
    <source>
        <dbReference type="ARBA" id="ARBA00022801"/>
    </source>
</evidence>
<dbReference type="GO" id="GO:0046872">
    <property type="term" value="F:metal ion binding"/>
    <property type="evidence" value="ECO:0007669"/>
    <property type="project" value="UniProtKB-KW"/>
</dbReference>
<keyword evidence="2" id="KW-0378">Hydrolase</keyword>
<dbReference type="PANTHER" id="PTHR22748:SF4">
    <property type="entry name" value="DNA-(APURINIC OR APYRIMIDINIC SITE) ENDONUCLEASE 2"/>
    <property type="match status" value="1"/>
</dbReference>
<dbReference type="OrthoDB" id="416119at2759"/>
<feature type="binding site" evidence="4">
    <location>
        <position position="123"/>
    </location>
    <ligand>
        <name>Mg(2+)</name>
        <dbReference type="ChEBI" id="CHEBI:18420"/>
        <label>1</label>
    </ligand>
</feature>
<feature type="compositionally biased region" description="Polar residues" evidence="6">
    <location>
        <begin position="25"/>
        <end position="42"/>
    </location>
</feature>
<dbReference type="GO" id="GO:0008311">
    <property type="term" value="F:double-stranded DNA 3'-5' DNA exonuclease activity"/>
    <property type="evidence" value="ECO:0007669"/>
    <property type="project" value="TreeGrafter"/>
</dbReference>
<dbReference type="AlphaFoldDB" id="S8E2D9"/>
<dbReference type="GO" id="GO:0006284">
    <property type="term" value="P:base-excision repair"/>
    <property type="evidence" value="ECO:0007669"/>
    <property type="project" value="TreeGrafter"/>
</dbReference>
<dbReference type="GO" id="GO:0008081">
    <property type="term" value="F:phosphoric diester hydrolase activity"/>
    <property type="evidence" value="ECO:0007669"/>
    <property type="project" value="TreeGrafter"/>
</dbReference>
<keyword evidence="3 4" id="KW-0460">Magnesium</keyword>
<dbReference type="PANTHER" id="PTHR22748">
    <property type="entry name" value="AP ENDONUCLEASE"/>
    <property type="match status" value="1"/>
</dbReference>
<dbReference type="Gene3D" id="3.60.10.10">
    <property type="entry name" value="Endonuclease/exonuclease/phosphatase"/>
    <property type="match status" value="1"/>
</dbReference>
<reference evidence="7 8" key="1">
    <citation type="journal article" date="2012" name="Science">
        <title>The Paleozoic origin of enzymatic lignin decomposition reconstructed from 31 fungal genomes.</title>
        <authorList>
            <person name="Floudas D."/>
            <person name="Binder M."/>
            <person name="Riley R."/>
            <person name="Barry K."/>
            <person name="Blanchette R.A."/>
            <person name="Henrissat B."/>
            <person name="Martinez A.T."/>
            <person name="Otillar R."/>
            <person name="Spatafora J.W."/>
            <person name="Yadav J.S."/>
            <person name="Aerts A."/>
            <person name="Benoit I."/>
            <person name="Boyd A."/>
            <person name="Carlson A."/>
            <person name="Copeland A."/>
            <person name="Coutinho P.M."/>
            <person name="de Vries R.P."/>
            <person name="Ferreira P."/>
            <person name="Findley K."/>
            <person name="Foster B."/>
            <person name="Gaskell J."/>
            <person name="Glotzer D."/>
            <person name="Gorecki P."/>
            <person name="Heitman J."/>
            <person name="Hesse C."/>
            <person name="Hori C."/>
            <person name="Igarashi K."/>
            <person name="Jurgens J.A."/>
            <person name="Kallen N."/>
            <person name="Kersten P."/>
            <person name="Kohler A."/>
            <person name="Kuees U."/>
            <person name="Kumar T.K.A."/>
            <person name="Kuo A."/>
            <person name="LaButti K."/>
            <person name="Larrondo L.F."/>
            <person name="Lindquist E."/>
            <person name="Ling A."/>
            <person name="Lombard V."/>
            <person name="Lucas S."/>
            <person name="Lundell T."/>
            <person name="Martin R."/>
            <person name="McLaughlin D.J."/>
            <person name="Morgenstern I."/>
            <person name="Morin E."/>
            <person name="Murat C."/>
            <person name="Nagy L.G."/>
            <person name="Nolan M."/>
            <person name="Ohm R.A."/>
            <person name="Patyshakuliyeva A."/>
            <person name="Rokas A."/>
            <person name="Ruiz-Duenas F.J."/>
            <person name="Sabat G."/>
            <person name="Salamov A."/>
            <person name="Samejima M."/>
            <person name="Schmutz J."/>
            <person name="Slot J.C."/>
            <person name="St John F."/>
            <person name="Stenlid J."/>
            <person name="Sun H."/>
            <person name="Sun S."/>
            <person name="Syed K."/>
            <person name="Tsang A."/>
            <person name="Wiebenga A."/>
            <person name="Young D."/>
            <person name="Pisabarro A."/>
            <person name="Eastwood D.C."/>
            <person name="Martin F."/>
            <person name="Cullen D."/>
            <person name="Grigoriev I.V."/>
            <person name="Hibbett D.S."/>
        </authorList>
    </citation>
    <scope>NUCLEOTIDE SEQUENCE</scope>
    <source>
        <strain evidence="8">FP-58527</strain>
    </source>
</reference>
<dbReference type="InterPro" id="IPR036691">
    <property type="entry name" value="Endo/exonu/phosph_ase_sf"/>
</dbReference>
<evidence type="ECO:0000256" key="3">
    <source>
        <dbReference type="ARBA" id="ARBA00022842"/>
    </source>
</evidence>
<feature type="region of interest" description="Disordered" evidence="6">
    <location>
        <begin position="25"/>
        <end position="47"/>
    </location>
</feature>
<feature type="site" description="Transition state stabilizer" evidence="5">
    <location>
        <position position="270"/>
    </location>
</feature>
<evidence type="ECO:0000313" key="7">
    <source>
        <dbReference type="EMBL" id="EPS97598.1"/>
    </source>
</evidence>
<keyword evidence="1 4" id="KW-0479">Metal-binding</keyword>
<feature type="binding site" evidence="4">
    <location>
        <position position="270"/>
    </location>
    <ligand>
        <name>Mg(2+)</name>
        <dbReference type="ChEBI" id="CHEBI:18420"/>
        <label>1</label>
    </ligand>
</feature>
<evidence type="ECO:0000256" key="6">
    <source>
        <dbReference type="SAM" id="MobiDB-lite"/>
    </source>
</evidence>
<organism evidence="7 8">
    <name type="scientific">Fomitopsis schrenkii</name>
    <name type="common">Brown rot fungus</name>
    <dbReference type="NCBI Taxonomy" id="2126942"/>
    <lineage>
        <taxon>Eukaryota</taxon>
        <taxon>Fungi</taxon>
        <taxon>Dikarya</taxon>
        <taxon>Basidiomycota</taxon>
        <taxon>Agaricomycotina</taxon>
        <taxon>Agaricomycetes</taxon>
        <taxon>Polyporales</taxon>
        <taxon>Fomitopsis</taxon>
    </lineage>
</organism>
<dbReference type="Proteomes" id="UP000015241">
    <property type="component" value="Unassembled WGS sequence"/>
</dbReference>
<feature type="compositionally biased region" description="Polar residues" evidence="6">
    <location>
        <begin position="72"/>
        <end position="92"/>
    </location>
</feature>
<evidence type="ECO:0000256" key="5">
    <source>
        <dbReference type="PIRSR" id="PIRSR604808-3"/>
    </source>
</evidence>
<dbReference type="eggNOG" id="ENOG502SMUP">
    <property type="taxonomic scope" value="Eukaryota"/>
</dbReference>
<evidence type="ECO:0000256" key="1">
    <source>
        <dbReference type="ARBA" id="ARBA00022723"/>
    </source>
</evidence>
<dbReference type="InParanoid" id="S8E2D9"/>
<evidence type="ECO:0008006" key="9">
    <source>
        <dbReference type="Google" id="ProtNLM"/>
    </source>
</evidence>
<gene>
    <name evidence="7" type="ORF">FOMPIDRAFT_1128164</name>
</gene>
<name>S8E2D9_FOMSC</name>
<protein>
    <recommendedName>
        <fullName evidence="9">Endonuclease/exonuclease/phosphatase domain-containing protein</fullName>
    </recommendedName>
</protein>
<dbReference type="GO" id="GO:0005634">
    <property type="term" value="C:nucleus"/>
    <property type="evidence" value="ECO:0007669"/>
    <property type="project" value="TreeGrafter"/>
</dbReference>
<proteinExistence type="predicted"/>
<feature type="region of interest" description="Disordered" evidence="6">
    <location>
        <begin position="60"/>
        <end position="114"/>
    </location>
</feature>
<accession>S8E2D9</accession>
<comment type="cofactor">
    <cofactor evidence="4">
        <name>Mg(2+)</name>
        <dbReference type="ChEBI" id="CHEBI:18420"/>
    </cofactor>
    <cofactor evidence="4">
        <name>Mn(2+)</name>
        <dbReference type="ChEBI" id="CHEBI:29035"/>
    </cofactor>
    <text evidence="4">Probably binds two magnesium or manganese ions per subunit.</text>
</comment>
<dbReference type="SUPFAM" id="SSF56219">
    <property type="entry name" value="DNase I-like"/>
    <property type="match status" value="1"/>
</dbReference>
<feature type="binding site" evidence="4">
    <location>
        <position position="268"/>
    </location>
    <ligand>
        <name>Mg(2+)</name>
        <dbReference type="ChEBI" id="CHEBI:18420"/>
        <label>1</label>
    </ligand>
</feature>